<comment type="similarity">
    <text evidence="1">Belongs to the ATP-dependent AMP-binding enzyme family.</text>
</comment>
<dbReference type="FunFam" id="3.30.300.30:FF:000008">
    <property type="entry name" value="2,3-dihydroxybenzoate-AMP ligase"/>
    <property type="match status" value="1"/>
</dbReference>
<dbReference type="Gene3D" id="3.40.50.12780">
    <property type="entry name" value="N-terminal domain of ligase-like"/>
    <property type="match status" value="1"/>
</dbReference>
<evidence type="ECO:0000313" key="6">
    <source>
        <dbReference type="Proteomes" id="UP000004508"/>
    </source>
</evidence>
<feature type="domain" description="AMP-binding enzyme C-terminal" evidence="4">
    <location>
        <begin position="424"/>
        <end position="499"/>
    </location>
</feature>
<dbReference type="InterPro" id="IPR042099">
    <property type="entry name" value="ANL_N_sf"/>
</dbReference>
<protein>
    <submittedName>
        <fullName evidence="5">AMP-dependent synthetase and ligase</fullName>
    </submittedName>
</protein>
<reference evidence="5 6" key="1">
    <citation type="journal article" date="2011" name="Stand. Genomic Sci.">
        <title>Non-contiguous finished genome sequence and contextual data of the filamentous soil bacterium Ktedonobacter racemifer type strain (SOSP1-21).</title>
        <authorList>
            <person name="Chang Y.J."/>
            <person name="Land M."/>
            <person name="Hauser L."/>
            <person name="Chertkov O."/>
            <person name="Del Rio T.G."/>
            <person name="Nolan M."/>
            <person name="Copeland A."/>
            <person name="Tice H."/>
            <person name="Cheng J.F."/>
            <person name="Lucas S."/>
            <person name="Han C."/>
            <person name="Goodwin L."/>
            <person name="Pitluck S."/>
            <person name="Ivanova N."/>
            <person name="Ovchinikova G."/>
            <person name="Pati A."/>
            <person name="Chen A."/>
            <person name="Palaniappan K."/>
            <person name="Mavromatis K."/>
            <person name="Liolios K."/>
            <person name="Brettin T."/>
            <person name="Fiebig A."/>
            <person name="Rohde M."/>
            <person name="Abt B."/>
            <person name="Goker M."/>
            <person name="Detter J.C."/>
            <person name="Woyke T."/>
            <person name="Bristow J."/>
            <person name="Eisen J.A."/>
            <person name="Markowitz V."/>
            <person name="Hugenholtz P."/>
            <person name="Kyrpides N.C."/>
            <person name="Klenk H.P."/>
            <person name="Lapidus A."/>
        </authorList>
    </citation>
    <scope>NUCLEOTIDE SEQUENCE [LARGE SCALE GENOMIC DNA]</scope>
    <source>
        <strain evidence="6">DSM 44963</strain>
    </source>
</reference>
<dbReference type="Gene3D" id="3.30.300.30">
    <property type="match status" value="1"/>
</dbReference>
<feature type="domain" description="AMP-dependent synthetase/ligase" evidence="3">
    <location>
        <begin position="8"/>
        <end position="374"/>
    </location>
</feature>
<dbReference type="Proteomes" id="UP000004508">
    <property type="component" value="Unassembled WGS sequence"/>
</dbReference>
<dbReference type="InterPro" id="IPR050237">
    <property type="entry name" value="ATP-dep_AMP-bd_enzyme"/>
</dbReference>
<dbReference type="InterPro" id="IPR025110">
    <property type="entry name" value="AMP-bd_C"/>
</dbReference>
<dbReference type="GO" id="GO:0016877">
    <property type="term" value="F:ligase activity, forming carbon-sulfur bonds"/>
    <property type="evidence" value="ECO:0007669"/>
    <property type="project" value="UniProtKB-ARBA"/>
</dbReference>
<dbReference type="NCBIfam" id="NF004837">
    <property type="entry name" value="PRK06187.1"/>
    <property type="match status" value="1"/>
</dbReference>
<evidence type="ECO:0000259" key="4">
    <source>
        <dbReference type="Pfam" id="PF13193"/>
    </source>
</evidence>
<dbReference type="AlphaFoldDB" id="D6TSY8"/>
<comment type="caution">
    <text evidence="5">The sequence shown here is derived from an EMBL/GenBank/DDBJ whole genome shotgun (WGS) entry which is preliminary data.</text>
</comment>
<dbReference type="InterPro" id="IPR045851">
    <property type="entry name" value="AMP-bd_C_sf"/>
</dbReference>
<dbReference type="EMBL" id="ADVG01000003">
    <property type="protein sequence ID" value="EFH83539.1"/>
    <property type="molecule type" value="Genomic_DNA"/>
</dbReference>
<dbReference type="SUPFAM" id="SSF56801">
    <property type="entry name" value="Acetyl-CoA synthetase-like"/>
    <property type="match status" value="1"/>
</dbReference>
<gene>
    <name evidence="5" type="ORF">Krac_4518</name>
</gene>
<dbReference type="PANTHER" id="PTHR43767:SF7">
    <property type="entry name" value="MEDIUM_LONG-CHAIN-FATTY-ACID--COA LIGASE FADD8"/>
    <property type="match status" value="1"/>
</dbReference>
<dbReference type="Pfam" id="PF13193">
    <property type="entry name" value="AMP-binding_C"/>
    <property type="match status" value="1"/>
</dbReference>
<dbReference type="OrthoDB" id="9781737at2"/>
<dbReference type="RefSeq" id="WP_007914313.1">
    <property type="nucleotide sequence ID" value="NZ_ADVG01000003.1"/>
</dbReference>
<dbReference type="PROSITE" id="PS00455">
    <property type="entry name" value="AMP_BINDING"/>
    <property type="match status" value="1"/>
</dbReference>
<name>D6TSY8_KTERA</name>
<dbReference type="InterPro" id="IPR020845">
    <property type="entry name" value="AMP-binding_CS"/>
</dbReference>
<keyword evidence="6" id="KW-1185">Reference proteome</keyword>
<dbReference type="STRING" id="485913.Krac_4518"/>
<dbReference type="InterPro" id="IPR000873">
    <property type="entry name" value="AMP-dep_synth/lig_dom"/>
</dbReference>
<evidence type="ECO:0000256" key="2">
    <source>
        <dbReference type="ARBA" id="ARBA00022598"/>
    </source>
</evidence>
<proteinExistence type="inferred from homology"/>
<evidence type="ECO:0000256" key="1">
    <source>
        <dbReference type="ARBA" id="ARBA00006432"/>
    </source>
</evidence>
<dbReference type="InParanoid" id="D6TSY8"/>
<keyword evidence="2 5" id="KW-0436">Ligase</keyword>
<evidence type="ECO:0000259" key="3">
    <source>
        <dbReference type="Pfam" id="PF00501"/>
    </source>
</evidence>
<organism evidence="5 6">
    <name type="scientific">Ktedonobacter racemifer DSM 44963</name>
    <dbReference type="NCBI Taxonomy" id="485913"/>
    <lineage>
        <taxon>Bacteria</taxon>
        <taxon>Bacillati</taxon>
        <taxon>Chloroflexota</taxon>
        <taxon>Ktedonobacteria</taxon>
        <taxon>Ktedonobacterales</taxon>
        <taxon>Ktedonobacteraceae</taxon>
        <taxon>Ktedonobacter</taxon>
    </lineage>
</organism>
<sequence>MNVRDFIRRGANAYPHRIAVIYGEQRLTFAEVYHHANALSNGLIALGLRKGDRVAFLLANSVQSIEIDFAILQAGLVRVPLNTRLSETEHRHMLQETETKALLFSEEFAERVEALRPQVTTVQYFCQMNGHPHSSWIQSVADVVTGASIDEPPVLLREEDYATIQYTSGTTGTLKAAIHSQGTWVAIATNILTSLPIEQDDIMLHAAPLTHASGTLVLPHWLRGAANAILPGFQPEEYLATVERLRATTLNLVPTMIVMLLSHARVVQYSLNSVKRIIYGASPMPREVLRRGLELWGPKFIQYYGQTEAPLILTLLEAQDHLGDDPLRQERLFSCGRPVPGVALRIVDEDGQEVPQGTIGEITVSTNQAMVGYWKSPELTNATLRNGWVHTRDMGYIDEQGYVFLVDRKADMIISGGFNIYPREVEEVLYQHPAVQEAAVIGIPDEIWGESVKAFVVCKPDYPSSEEELIDFCKERLASYKKPRTIEFMETLPKNATGKVVRRVLREPYWRDRKRSI</sequence>
<dbReference type="Pfam" id="PF00501">
    <property type="entry name" value="AMP-binding"/>
    <property type="match status" value="1"/>
</dbReference>
<accession>D6TSY8</accession>
<evidence type="ECO:0000313" key="5">
    <source>
        <dbReference type="EMBL" id="EFH83539.1"/>
    </source>
</evidence>
<dbReference type="PANTHER" id="PTHR43767">
    <property type="entry name" value="LONG-CHAIN-FATTY-ACID--COA LIGASE"/>
    <property type="match status" value="1"/>
</dbReference>
<dbReference type="CDD" id="cd17631">
    <property type="entry name" value="FACL_FadD13-like"/>
    <property type="match status" value="1"/>
</dbReference>
<dbReference type="eggNOG" id="COG0318">
    <property type="taxonomic scope" value="Bacteria"/>
</dbReference>